<sequence length="247" mass="26231">MRIAIAGATGAVGRFVGDVARERGHTPVEISRSAGIDLLDPVSVARAVVGADSIVDVSSVVTTSAQTSRHFFRTATTNLLAAGDATGIRNHVVLSIVNVDKAPSGYYAGKVLQENIVAGSTVPWSILRATQFHEFAAQMLDRAKLGPVRTIPIMRTQPVAAREVAERLVDVAEQDAQGRVSDLAGPREERLVTLARAYARTKGWRIPIASVPLPGGMGTAMRNGTLLPGPDAQRGSVTFDEWLRTTA</sequence>
<dbReference type="Proteomes" id="UP000244978">
    <property type="component" value="Unassembled WGS sequence"/>
</dbReference>
<reference evidence="2" key="1">
    <citation type="submission" date="2018-04" db="EMBL/GenBank/DDBJ databases">
        <authorList>
            <person name="Liu S."/>
            <person name="Wang Z."/>
            <person name="Li J."/>
        </authorList>
    </citation>
    <scope>NUCLEOTIDE SEQUENCE [LARGE SCALE GENOMIC DNA]</scope>
    <source>
        <strain evidence="2">S1194</strain>
    </source>
</reference>
<accession>A0A2U1T2W1</accession>
<keyword evidence="2" id="KW-1185">Reference proteome</keyword>
<dbReference type="RefSeq" id="WP_108997954.1">
    <property type="nucleotide sequence ID" value="NZ_QEEX01000001.1"/>
</dbReference>
<dbReference type="EMBL" id="QEEX01000001">
    <property type="protein sequence ID" value="PWB98197.1"/>
    <property type="molecule type" value="Genomic_DNA"/>
</dbReference>
<dbReference type="GO" id="GO:0044877">
    <property type="term" value="F:protein-containing complex binding"/>
    <property type="evidence" value="ECO:0007669"/>
    <property type="project" value="TreeGrafter"/>
</dbReference>
<dbReference type="InterPro" id="IPR036291">
    <property type="entry name" value="NAD(P)-bd_dom_sf"/>
</dbReference>
<evidence type="ECO:0000313" key="1">
    <source>
        <dbReference type="EMBL" id="PWB98197.1"/>
    </source>
</evidence>
<name>A0A2U1T2W1_9MICO</name>
<dbReference type="Gene3D" id="3.40.50.720">
    <property type="entry name" value="NAD(P)-binding Rossmann-like Domain"/>
    <property type="match status" value="1"/>
</dbReference>
<gene>
    <name evidence="1" type="ORF">DF220_10430</name>
</gene>
<proteinExistence type="predicted"/>
<dbReference type="SUPFAM" id="SSF51735">
    <property type="entry name" value="NAD(P)-binding Rossmann-fold domains"/>
    <property type="match status" value="1"/>
</dbReference>
<dbReference type="PANTHER" id="PTHR12126">
    <property type="entry name" value="NADH-UBIQUINONE OXIDOREDUCTASE 39 KDA SUBUNIT-RELATED"/>
    <property type="match status" value="1"/>
</dbReference>
<protein>
    <submittedName>
        <fullName evidence="1">3-beta hydroxysteroid dehydrogenase</fullName>
    </submittedName>
</protein>
<dbReference type="PANTHER" id="PTHR12126:SF11">
    <property type="entry name" value="NADH DEHYDROGENASE [UBIQUINONE] 1 ALPHA SUBCOMPLEX SUBUNIT 9, MITOCHONDRIAL"/>
    <property type="match status" value="1"/>
</dbReference>
<dbReference type="InterPro" id="IPR051207">
    <property type="entry name" value="ComplexI_NDUFA9_subunit"/>
</dbReference>
<dbReference type="AlphaFoldDB" id="A0A2U1T2W1"/>
<comment type="caution">
    <text evidence="1">The sequence shown here is derived from an EMBL/GenBank/DDBJ whole genome shotgun (WGS) entry which is preliminary data.</text>
</comment>
<organism evidence="1 2">
    <name type="scientific">Homoserinimonas hongtaonis</name>
    <dbReference type="NCBI Taxonomy" id="2079791"/>
    <lineage>
        <taxon>Bacteria</taxon>
        <taxon>Bacillati</taxon>
        <taxon>Actinomycetota</taxon>
        <taxon>Actinomycetes</taxon>
        <taxon>Micrococcales</taxon>
        <taxon>Microbacteriaceae</taxon>
        <taxon>Homoserinimonas</taxon>
    </lineage>
</organism>
<evidence type="ECO:0000313" key="2">
    <source>
        <dbReference type="Proteomes" id="UP000244978"/>
    </source>
</evidence>